<sequence>MHLIDGRPTGHLAWGDGGLPLSDCLRSLERQGHDGWMVFELFGDGTCALDPRAAVERCGAAVGQPRVRRGRPARAGTVAFGSSGAQVSQTSSTRRIGRGR</sequence>
<gene>
    <name evidence="2" type="ORF">FHS37_003403</name>
</gene>
<dbReference type="SUPFAM" id="SSF51658">
    <property type="entry name" value="Xylose isomerase-like"/>
    <property type="match status" value="1"/>
</dbReference>
<dbReference type="EMBL" id="JACHJI010000005">
    <property type="protein sequence ID" value="MBB4899343.1"/>
    <property type="molecule type" value="Genomic_DNA"/>
</dbReference>
<proteinExistence type="predicted"/>
<reference evidence="2 3" key="1">
    <citation type="submission" date="2020-08" db="EMBL/GenBank/DDBJ databases">
        <title>Genomic Encyclopedia of Type Strains, Phase III (KMG-III): the genomes of soil and plant-associated and newly described type strains.</title>
        <authorList>
            <person name="Whitman W."/>
        </authorList>
    </citation>
    <scope>NUCLEOTIDE SEQUENCE [LARGE SCALE GENOMIC DNA]</scope>
    <source>
        <strain evidence="2 3">CECT 3273</strain>
    </source>
</reference>
<dbReference type="AlphaFoldDB" id="A0A7W7PS20"/>
<keyword evidence="3" id="KW-1185">Reference proteome</keyword>
<name>A0A7W7PS20_9ACTN</name>
<feature type="compositionally biased region" description="Polar residues" evidence="1">
    <location>
        <begin position="83"/>
        <end position="94"/>
    </location>
</feature>
<evidence type="ECO:0000313" key="2">
    <source>
        <dbReference type="EMBL" id="MBB4899343.1"/>
    </source>
</evidence>
<organism evidence="2 3">
    <name type="scientific">Streptomyces griseomycini</name>
    <dbReference type="NCBI Taxonomy" id="66895"/>
    <lineage>
        <taxon>Bacteria</taxon>
        <taxon>Bacillati</taxon>
        <taxon>Actinomycetota</taxon>
        <taxon>Actinomycetes</taxon>
        <taxon>Kitasatosporales</taxon>
        <taxon>Streptomycetaceae</taxon>
        <taxon>Streptomyces</taxon>
    </lineage>
</organism>
<dbReference type="Proteomes" id="UP000579523">
    <property type="component" value="Unassembled WGS sequence"/>
</dbReference>
<protein>
    <submittedName>
        <fullName evidence="2">Sugar phosphate isomerase/epimerase</fullName>
    </submittedName>
</protein>
<accession>A0A7W7PS20</accession>
<dbReference type="InterPro" id="IPR036237">
    <property type="entry name" value="Xyl_isomerase-like_sf"/>
</dbReference>
<dbReference type="GO" id="GO:0016853">
    <property type="term" value="F:isomerase activity"/>
    <property type="evidence" value="ECO:0007669"/>
    <property type="project" value="UniProtKB-KW"/>
</dbReference>
<dbReference type="Gene3D" id="3.20.20.150">
    <property type="entry name" value="Divalent-metal-dependent TIM barrel enzymes"/>
    <property type="match status" value="1"/>
</dbReference>
<evidence type="ECO:0000256" key="1">
    <source>
        <dbReference type="SAM" id="MobiDB-lite"/>
    </source>
</evidence>
<comment type="caution">
    <text evidence="2">The sequence shown here is derived from an EMBL/GenBank/DDBJ whole genome shotgun (WGS) entry which is preliminary data.</text>
</comment>
<feature type="region of interest" description="Disordered" evidence="1">
    <location>
        <begin position="79"/>
        <end position="100"/>
    </location>
</feature>
<evidence type="ECO:0000313" key="3">
    <source>
        <dbReference type="Proteomes" id="UP000579523"/>
    </source>
</evidence>
<keyword evidence="2" id="KW-0413">Isomerase</keyword>
<dbReference type="RefSeq" id="WP_229890016.1">
    <property type="nucleotide sequence ID" value="NZ_BMTK01000014.1"/>
</dbReference>